<keyword evidence="3" id="KW-1185">Reference proteome</keyword>
<evidence type="ECO:0000313" key="2">
    <source>
        <dbReference type="EMBL" id="BCT77100.1"/>
    </source>
</evidence>
<gene>
    <name evidence="2" type="ORF">SCMU_29420</name>
</gene>
<keyword evidence="1" id="KW-0472">Membrane</keyword>
<dbReference type="Proteomes" id="UP001319861">
    <property type="component" value="Chromosome"/>
</dbReference>
<dbReference type="EMBL" id="AP024525">
    <property type="protein sequence ID" value="BCT77100.1"/>
    <property type="molecule type" value="Genomic_DNA"/>
</dbReference>
<keyword evidence="1" id="KW-0812">Transmembrane</keyword>
<sequence length="147" mass="15288">MVRWARVVLAVLAAVGGVTAVAGGATLVWGSTVGNPPYWATPPASMLEGSPFPSYLVPGLLLAVVVGGTQLVAAVLLFRRARAAAFAAAVAAFGLLVWIFVQMVVIPFSPLQAVYFVWGLAEAGLLLVALGLFRQGSQVRQGSQRLV</sequence>
<name>A0ABM7PXS0_SINCY</name>
<reference evidence="2 3" key="1">
    <citation type="journal article" date="2021" name="J. Biosci. Bioeng.">
        <title>Identification and characterization of a chc gene cluster responsible for the aromatization pathway of cyclohexanecarboxylate degradation in Sinomonas cyclohexanicum ATCC 51369.</title>
        <authorList>
            <person name="Yamamoto T."/>
            <person name="Hasegawa Y."/>
            <person name="Lau P.C.K."/>
            <person name="Iwaki H."/>
        </authorList>
    </citation>
    <scope>NUCLEOTIDE SEQUENCE [LARGE SCALE GENOMIC DNA]</scope>
    <source>
        <strain evidence="2 3">ATCC 51369</strain>
    </source>
</reference>
<feature type="transmembrane region" description="Helical" evidence="1">
    <location>
        <begin position="114"/>
        <end position="133"/>
    </location>
</feature>
<evidence type="ECO:0000313" key="3">
    <source>
        <dbReference type="Proteomes" id="UP001319861"/>
    </source>
</evidence>
<protein>
    <submittedName>
        <fullName evidence="2">Uncharacterized protein</fullName>
    </submittedName>
</protein>
<organism evidence="2 3">
    <name type="scientific">Sinomonas cyclohexanicum</name>
    <name type="common">Corynebacterium cyclohexanicum</name>
    <dbReference type="NCBI Taxonomy" id="322009"/>
    <lineage>
        <taxon>Bacteria</taxon>
        <taxon>Bacillati</taxon>
        <taxon>Actinomycetota</taxon>
        <taxon>Actinomycetes</taxon>
        <taxon>Micrococcales</taxon>
        <taxon>Micrococcaceae</taxon>
        <taxon>Sinomonas</taxon>
    </lineage>
</organism>
<feature type="transmembrane region" description="Helical" evidence="1">
    <location>
        <begin position="54"/>
        <end position="78"/>
    </location>
</feature>
<keyword evidence="1" id="KW-1133">Transmembrane helix</keyword>
<proteinExistence type="predicted"/>
<evidence type="ECO:0000256" key="1">
    <source>
        <dbReference type="SAM" id="Phobius"/>
    </source>
</evidence>
<feature type="transmembrane region" description="Helical" evidence="1">
    <location>
        <begin position="85"/>
        <end position="108"/>
    </location>
</feature>
<dbReference type="RefSeq" id="WP_229229845.1">
    <property type="nucleotide sequence ID" value="NZ_AP024525.1"/>
</dbReference>
<accession>A0ABM7PXS0</accession>